<evidence type="ECO:0000313" key="1">
    <source>
        <dbReference type="EMBL" id="KAF6230962.1"/>
    </source>
</evidence>
<dbReference type="EMBL" id="JACCJC010000062">
    <property type="protein sequence ID" value="KAF6230962.1"/>
    <property type="molecule type" value="Genomic_DNA"/>
</dbReference>
<dbReference type="AlphaFoldDB" id="A0A8H6FLX7"/>
<gene>
    <name evidence="1" type="ORF">HO173_010870</name>
</gene>
<protein>
    <submittedName>
        <fullName evidence="1">Uncharacterized protein</fullName>
    </submittedName>
</protein>
<evidence type="ECO:0000313" key="2">
    <source>
        <dbReference type="Proteomes" id="UP000578531"/>
    </source>
</evidence>
<keyword evidence="2" id="KW-1185">Reference proteome</keyword>
<accession>A0A8H6FLX7</accession>
<dbReference type="Proteomes" id="UP000578531">
    <property type="component" value="Unassembled WGS sequence"/>
</dbReference>
<dbReference type="GeneID" id="59292516"/>
<dbReference type="RefSeq" id="XP_037160395.1">
    <property type="nucleotide sequence ID" value="XM_037312755.1"/>
</dbReference>
<organism evidence="1 2">
    <name type="scientific">Letharia columbiana</name>
    <dbReference type="NCBI Taxonomy" id="112416"/>
    <lineage>
        <taxon>Eukaryota</taxon>
        <taxon>Fungi</taxon>
        <taxon>Dikarya</taxon>
        <taxon>Ascomycota</taxon>
        <taxon>Pezizomycotina</taxon>
        <taxon>Lecanoromycetes</taxon>
        <taxon>OSLEUM clade</taxon>
        <taxon>Lecanoromycetidae</taxon>
        <taxon>Lecanorales</taxon>
        <taxon>Lecanorineae</taxon>
        <taxon>Parmeliaceae</taxon>
        <taxon>Letharia</taxon>
    </lineage>
</organism>
<reference evidence="1 2" key="1">
    <citation type="journal article" date="2020" name="Genomics">
        <title>Complete, high-quality genomes from long-read metagenomic sequencing of two wolf lichen thalli reveals enigmatic genome architecture.</title>
        <authorList>
            <person name="McKenzie S.K."/>
            <person name="Walston R.F."/>
            <person name="Allen J.L."/>
        </authorList>
    </citation>
    <scope>NUCLEOTIDE SEQUENCE [LARGE SCALE GENOMIC DNA]</scope>
    <source>
        <strain evidence="1">WasteWater2</strain>
    </source>
</reference>
<comment type="caution">
    <text evidence="1">The sequence shown here is derived from an EMBL/GenBank/DDBJ whole genome shotgun (WGS) entry which is preliminary data.</text>
</comment>
<sequence length="167" mass="19485">MISDRDYHKIYDKVLLRRHSCLGQLDQFGGPDCIRPCRMLFPQNNKDLDNYPTVTIKGKGDKEDTISEEDCMKRFKVHFYWFHAKIVARYVNHNLVPDFMHPFNNPNYHCFRGESTSIAVDLMDGRTSFGHHSEIALNPLLSGKEGNILHLQITADLRKRSNKKEYT</sequence>
<proteinExistence type="predicted"/>
<name>A0A8H6FLX7_9LECA</name>